<proteinExistence type="predicted"/>
<evidence type="ECO:0000313" key="1">
    <source>
        <dbReference type="EMBL" id="GAH00667.1"/>
    </source>
</evidence>
<dbReference type="EMBL" id="BART01025419">
    <property type="protein sequence ID" value="GAH00667.1"/>
    <property type="molecule type" value="Genomic_DNA"/>
</dbReference>
<name>X1C084_9ZZZZ</name>
<protein>
    <submittedName>
        <fullName evidence="1">Uncharacterized protein</fullName>
    </submittedName>
</protein>
<sequence>ASHFAQTVIAPLTGSSGAILGEAKVTKSEAIGLVEAYSTETWTPTFNYKTASESVGLSEAYSKILKRIHGEVEVVGLVEAIQAKRTQGNLETTYVLEDLTQWTEISRIETPWIKIKTELA</sequence>
<reference evidence="1" key="1">
    <citation type="journal article" date="2014" name="Front. Microbiol.">
        <title>High frequency of phylogenetically diverse reductive dehalogenase-homologous genes in deep subseafloor sedimentary metagenomes.</title>
        <authorList>
            <person name="Kawai M."/>
            <person name="Futagami T."/>
            <person name="Toyoda A."/>
            <person name="Takaki Y."/>
            <person name="Nishi S."/>
            <person name="Hori S."/>
            <person name="Arai W."/>
            <person name="Tsubouchi T."/>
            <person name="Morono Y."/>
            <person name="Uchiyama I."/>
            <person name="Ito T."/>
            <person name="Fujiyama A."/>
            <person name="Inagaki F."/>
            <person name="Takami H."/>
        </authorList>
    </citation>
    <scope>NUCLEOTIDE SEQUENCE</scope>
    <source>
        <strain evidence="1">Expedition CK06-06</strain>
    </source>
</reference>
<comment type="caution">
    <text evidence="1">The sequence shown here is derived from an EMBL/GenBank/DDBJ whole genome shotgun (WGS) entry which is preliminary data.</text>
</comment>
<dbReference type="AlphaFoldDB" id="X1C084"/>
<gene>
    <name evidence="1" type="ORF">S01H4_45629</name>
</gene>
<organism evidence="1">
    <name type="scientific">marine sediment metagenome</name>
    <dbReference type="NCBI Taxonomy" id="412755"/>
    <lineage>
        <taxon>unclassified sequences</taxon>
        <taxon>metagenomes</taxon>
        <taxon>ecological metagenomes</taxon>
    </lineage>
</organism>
<feature type="non-terminal residue" evidence="1">
    <location>
        <position position="1"/>
    </location>
</feature>
<accession>X1C084</accession>